<dbReference type="OrthoDB" id="3431977at2"/>
<keyword evidence="2" id="KW-1185">Reference proteome</keyword>
<evidence type="ECO:0000313" key="1">
    <source>
        <dbReference type="EMBL" id="TQF03077.1"/>
    </source>
</evidence>
<gene>
    <name evidence="1" type="ORF">E6W39_13465</name>
</gene>
<proteinExistence type="predicted"/>
<dbReference type="EMBL" id="VIGB01000003">
    <property type="protein sequence ID" value="TQF03077.1"/>
    <property type="molecule type" value="Genomic_DNA"/>
</dbReference>
<comment type="caution">
    <text evidence="1">The sequence shown here is derived from an EMBL/GenBank/DDBJ whole genome shotgun (WGS) entry which is preliminary data.</text>
</comment>
<name>A0A540W289_9ACTN</name>
<dbReference type="AlphaFoldDB" id="A0A540W289"/>
<reference evidence="1 2" key="1">
    <citation type="submission" date="2019-06" db="EMBL/GenBank/DDBJ databases">
        <title>Description of Kitasatospora acidophila sp. nov. isolated from pine grove soil, and reclassification of Streptomyces novaecaesareae to Kitasatospora novaeceasareae comb. nov.</title>
        <authorList>
            <person name="Kim M.J."/>
        </authorList>
    </citation>
    <scope>NUCLEOTIDE SEQUENCE [LARGE SCALE GENOMIC DNA]</scope>
    <source>
        <strain evidence="1 2">MMS16-CNU292</strain>
    </source>
</reference>
<dbReference type="Proteomes" id="UP000319103">
    <property type="component" value="Unassembled WGS sequence"/>
</dbReference>
<dbReference type="RefSeq" id="WP_141633757.1">
    <property type="nucleotide sequence ID" value="NZ_VIGB01000003.1"/>
</dbReference>
<evidence type="ECO:0000313" key="2">
    <source>
        <dbReference type="Proteomes" id="UP000319103"/>
    </source>
</evidence>
<accession>A0A540W289</accession>
<protein>
    <submittedName>
        <fullName evidence="1">Uncharacterized protein</fullName>
    </submittedName>
</protein>
<sequence>MSWSWEYHPDAEYVAAGAPVAFLAEVARRADELVRAAEALYLDGTSFEGVGPGMEAADVSGGMFHYFIAPHLETVFIVQVTAL</sequence>
<organism evidence="1 2">
    <name type="scientific">Kitasatospora acidiphila</name>
    <dbReference type="NCBI Taxonomy" id="2567942"/>
    <lineage>
        <taxon>Bacteria</taxon>
        <taxon>Bacillati</taxon>
        <taxon>Actinomycetota</taxon>
        <taxon>Actinomycetes</taxon>
        <taxon>Kitasatosporales</taxon>
        <taxon>Streptomycetaceae</taxon>
        <taxon>Kitasatospora</taxon>
    </lineage>
</organism>